<evidence type="ECO:0000259" key="4">
    <source>
        <dbReference type="PROSITE" id="PS50887"/>
    </source>
</evidence>
<dbReference type="Proteomes" id="UP001235760">
    <property type="component" value="Unassembled WGS sequence"/>
</dbReference>
<dbReference type="RefSeq" id="WP_305749250.1">
    <property type="nucleotide sequence ID" value="NZ_JAUZEE010000003.1"/>
</dbReference>
<comment type="catalytic activity">
    <reaction evidence="2">
        <text>2 GTP = 3',3'-c-di-GMP + 2 diphosphate</text>
        <dbReference type="Rhea" id="RHEA:24898"/>
        <dbReference type="ChEBI" id="CHEBI:33019"/>
        <dbReference type="ChEBI" id="CHEBI:37565"/>
        <dbReference type="ChEBI" id="CHEBI:58805"/>
        <dbReference type="EC" id="2.7.7.65"/>
    </reaction>
</comment>
<protein>
    <recommendedName>
        <fullName evidence="1">diguanylate cyclase</fullName>
        <ecNumber evidence="1">2.7.7.65</ecNumber>
    </recommendedName>
</protein>
<feature type="domain" description="GGDEF" evidence="4">
    <location>
        <begin position="284"/>
        <end position="422"/>
    </location>
</feature>
<accession>A0ABT9G2J2</accession>
<dbReference type="InterPro" id="IPR050469">
    <property type="entry name" value="Diguanylate_Cyclase"/>
</dbReference>
<keyword evidence="5" id="KW-0808">Transferase</keyword>
<name>A0ABT9G2J2_LEPDI</name>
<keyword evidence="3" id="KW-0812">Transmembrane</keyword>
<evidence type="ECO:0000256" key="1">
    <source>
        <dbReference type="ARBA" id="ARBA00012528"/>
    </source>
</evidence>
<dbReference type="InterPro" id="IPR043128">
    <property type="entry name" value="Rev_trsase/Diguanyl_cyclase"/>
</dbReference>
<dbReference type="SMART" id="SM00267">
    <property type="entry name" value="GGDEF"/>
    <property type="match status" value="1"/>
</dbReference>
<dbReference type="InterPro" id="IPR029787">
    <property type="entry name" value="Nucleotide_cyclase"/>
</dbReference>
<dbReference type="Pfam" id="PF00990">
    <property type="entry name" value="GGDEF"/>
    <property type="match status" value="1"/>
</dbReference>
<dbReference type="Gene3D" id="3.30.70.270">
    <property type="match status" value="1"/>
</dbReference>
<proteinExistence type="predicted"/>
<comment type="caution">
    <text evidence="5">The sequence shown here is derived from an EMBL/GenBank/DDBJ whole genome shotgun (WGS) entry which is preliminary data.</text>
</comment>
<feature type="transmembrane region" description="Helical" evidence="3">
    <location>
        <begin position="206"/>
        <end position="223"/>
    </location>
</feature>
<dbReference type="EC" id="2.7.7.65" evidence="1"/>
<gene>
    <name evidence="5" type="ORF">Q8X39_08705</name>
</gene>
<evidence type="ECO:0000313" key="5">
    <source>
        <dbReference type="EMBL" id="MDP4300714.1"/>
    </source>
</evidence>
<keyword evidence="3" id="KW-0472">Membrane</keyword>
<evidence type="ECO:0000256" key="2">
    <source>
        <dbReference type="ARBA" id="ARBA00034247"/>
    </source>
</evidence>
<sequence>MKWRSVWARNERIAVQALLENLRRLAWLTALLVPLSLLHVASSWNDHAVAAPATGSGLMRHFGLGVPGQVVAAAVSANAATELALASARWREAVVLVHLAMAANLVLVGLLIGWTRRQPRLRRGFQEVLEIWGLGSALLFTIVMASIDQWIGASITSFLIGCVLVGALFLLRPPRAAVMYGLAFAVYAWALGLTQGDSGHLAANRIDGLIACGLGFMVSLMIWRKHVLKETLVAELQSCRLQLQEQAAEMQSQAVRDPLTQVWNRAEMLRLMQRELMRAQRHGGETCLVLVELDGQRHVTERWGAATGERLLLAVSRLLIEGLRATDEVGRMAGESFAILLPQTTQEEARVLAERLQLSIQRLRLTMPDGVVSTGASLAVSSQPGRALVPVPQQCDRLFSAAEHALAPIRAQGRGGVAMAPPNAVQG</sequence>
<feature type="transmembrane region" description="Helical" evidence="3">
    <location>
        <begin position="151"/>
        <end position="170"/>
    </location>
</feature>
<feature type="transmembrane region" description="Helical" evidence="3">
    <location>
        <begin position="127"/>
        <end position="145"/>
    </location>
</feature>
<dbReference type="NCBIfam" id="TIGR00254">
    <property type="entry name" value="GGDEF"/>
    <property type="match status" value="1"/>
</dbReference>
<feature type="transmembrane region" description="Helical" evidence="3">
    <location>
        <begin position="93"/>
        <end position="115"/>
    </location>
</feature>
<dbReference type="CDD" id="cd01949">
    <property type="entry name" value="GGDEF"/>
    <property type="match status" value="1"/>
</dbReference>
<organism evidence="5 6">
    <name type="scientific">Leptothrix discophora</name>
    <dbReference type="NCBI Taxonomy" id="89"/>
    <lineage>
        <taxon>Bacteria</taxon>
        <taxon>Pseudomonadati</taxon>
        <taxon>Pseudomonadota</taxon>
        <taxon>Betaproteobacteria</taxon>
        <taxon>Burkholderiales</taxon>
        <taxon>Sphaerotilaceae</taxon>
        <taxon>Leptothrix</taxon>
    </lineage>
</organism>
<dbReference type="PROSITE" id="PS50887">
    <property type="entry name" value="GGDEF"/>
    <property type="match status" value="1"/>
</dbReference>
<reference evidence="5 6" key="1">
    <citation type="submission" date="2023-08" db="EMBL/GenBank/DDBJ databases">
        <authorList>
            <person name="Roldan D.M."/>
            <person name="Menes R.J."/>
        </authorList>
    </citation>
    <scope>NUCLEOTIDE SEQUENCE [LARGE SCALE GENOMIC DNA]</scope>
    <source>
        <strain evidence="5 6">CCM 2812</strain>
    </source>
</reference>
<dbReference type="EMBL" id="JAUZEE010000003">
    <property type="protein sequence ID" value="MDP4300714.1"/>
    <property type="molecule type" value="Genomic_DNA"/>
</dbReference>
<keyword evidence="6" id="KW-1185">Reference proteome</keyword>
<evidence type="ECO:0000313" key="6">
    <source>
        <dbReference type="Proteomes" id="UP001235760"/>
    </source>
</evidence>
<dbReference type="SUPFAM" id="SSF55073">
    <property type="entry name" value="Nucleotide cyclase"/>
    <property type="match status" value="1"/>
</dbReference>
<dbReference type="PANTHER" id="PTHR45138">
    <property type="entry name" value="REGULATORY COMPONENTS OF SENSORY TRANSDUCTION SYSTEM"/>
    <property type="match status" value="1"/>
</dbReference>
<dbReference type="PANTHER" id="PTHR45138:SF9">
    <property type="entry name" value="DIGUANYLATE CYCLASE DGCM-RELATED"/>
    <property type="match status" value="1"/>
</dbReference>
<keyword evidence="5" id="KW-0548">Nucleotidyltransferase</keyword>
<dbReference type="InterPro" id="IPR000160">
    <property type="entry name" value="GGDEF_dom"/>
</dbReference>
<feature type="transmembrane region" description="Helical" evidence="3">
    <location>
        <begin position="177"/>
        <end position="194"/>
    </location>
</feature>
<dbReference type="GO" id="GO:0052621">
    <property type="term" value="F:diguanylate cyclase activity"/>
    <property type="evidence" value="ECO:0007669"/>
    <property type="project" value="UniProtKB-EC"/>
</dbReference>
<evidence type="ECO:0000256" key="3">
    <source>
        <dbReference type="SAM" id="Phobius"/>
    </source>
</evidence>
<keyword evidence="3" id="KW-1133">Transmembrane helix</keyword>